<dbReference type="SUPFAM" id="SSF54001">
    <property type="entry name" value="Cysteine proteinases"/>
    <property type="match status" value="1"/>
</dbReference>
<dbReference type="OrthoDB" id="8595007at2"/>
<proteinExistence type="predicted"/>
<dbReference type="Proteomes" id="UP000252249">
    <property type="component" value="Unassembled WGS sequence"/>
</dbReference>
<dbReference type="Gene3D" id="3.10.620.30">
    <property type="match status" value="1"/>
</dbReference>
<accession>A0A368P7T5</accession>
<protein>
    <submittedName>
        <fullName evidence="3">DUF3857 domain-containing protein</fullName>
    </submittedName>
</protein>
<comment type="caution">
    <text evidence="3">The sequence shown here is derived from an EMBL/GenBank/DDBJ whole genome shotgun (WGS) entry which is preliminary data.</text>
</comment>
<evidence type="ECO:0000259" key="1">
    <source>
        <dbReference type="Pfam" id="PF01841"/>
    </source>
</evidence>
<evidence type="ECO:0000259" key="2">
    <source>
        <dbReference type="Pfam" id="PF12969"/>
    </source>
</evidence>
<keyword evidence="4" id="KW-1185">Reference proteome</keyword>
<dbReference type="Pfam" id="PF12969">
    <property type="entry name" value="DUF3857"/>
    <property type="match status" value="1"/>
</dbReference>
<dbReference type="AlphaFoldDB" id="A0A368P7T5"/>
<evidence type="ECO:0000313" key="3">
    <source>
        <dbReference type="EMBL" id="RCU58892.1"/>
    </source>
</evidence>
<dbReference type="InterPro" id="IPR038765">
    <property type="entry name" value="Papain-like_cys_pep_sf"/>
</dbReference>
<feature type="domain" description="Transglutaminase-like" evidence="1">
    <location>
        <begin position="246"/>
        <end position="325"/>
    </location>
</feature>
<dbReference type="Gene3D" id="2.60.40.3140">
    <property type="match status" value="1"/>
</dbReference>
<evidence type="ECO:0000313" key="4">
    <source>
        <dbReference type="Proteomes" id="UP000252249"/>
    </source>
</evidence>
<dbReference type="InterPro" id="IPR002931">
    <property type="entry name" value="Transglutaminase-like"/>
</dbReference>
<dbReference type="Pfam" id="PF01841">
    <property type="entry name" value="Transglut_core"/>
    <property type="match status" value="1"/>
</dbReference>
<dbReference type="Gene3D" id="2.60.120.1130">
    <property type="match status" value="1"/>
</dbReference>
<feature type="domain" description="DUF3857" evidence="2">
    <location>
        <begin position="32"/>
        <end position="184"/>
    </location>
</feature>
<organism evidence="3 4">
    <name type="scientific">Oceanihabitans sediminis</name>
    <dbReference type="NCBI Taxonomy" id="1812012"/>
    <lineage>
        <taxon>Bacteria</taxon>
        <taxon>Pseudomonadati</taxon>
        <taxon>Bacteroidota</taxon>
        <taxon>Flavobacteriia</taxon>
        <taxon>Flavobacteriales</taxon>
        <taxon>Flavobacteriaceae</taxon>
        <taxon>Oceanihabitans</taxon>
    </lineage>
</organism>
<gene>
    <name evidence="3" type="ORF">DU428_00835</name>
</gene>
<dbReference type="EMBL" id="QPIG01000001">
    <property type="protein sequence ID" value="RCU58892.1"/>
    <property type="molecule type" value="Genomic_DNA"/>
</dbReference>
<name>A0A368P7T5_9FLAO</name>
<dbReference type="InterPro" id="IPR024618">
    <property type="entry name" value="DUF3857"/>
</dbReference>
<reference evidence="3 4" key="1">
    <citation type="submission" date="2018-07" db="EMBL/GenBank/DDBJ databases">
        <title>Oceanihabitans testaceum sp. nov., isolated from marine sediment.</title>
        <authorList>
            <person name="Li C.-M."/>
        </authorList>
    </citation>
    <scope>NUCLEOTIDE SEQUENCE [LARGE SCALE GENOMIC DNA]</scope>
    <source>
        <strain evidence="3 4">S9-10</strain>
    </source>
</reference>
<sequence>MDSSLRENANAIVRQNDLSIEVLKYDKILVKQRRVVTILNSSGNSKVNAYLHYDENVNIKKLEAIVYNAYGKEIKKIRKNKFSDANAVDGFSLYSDSRIKYLDYTPTNYPYTIEYIEEYETSFTVNLPSWYPLDGYYTSVENSTYTIINDSNVEISLKTENLENYNIDVLSEYSFQAKNLKAIKPEQYSPSFAKIVPSVKATLKEFSMKGVKGVNSNWQDFGKWMNDKLIAGTQELPQAVKDEIKALTANAETDIEKAKIVYNYMQDKTRYISIQVGIGGWKPMLASDVDRLGYGDCKGLTNYTMALLQEVGVPSYYTVVYGDSNLRNIDDSFSSLQGNHVILTVPNKSDYIFLECTSQTVPFGYTANFTDDRDVLLIKPEGGEIVRTKSYKTEENLLDTKATIKLDAEGSLEAQVVMNSYGTQYGSHEGVQNETEKNQQLYYKDYWNYINNLEINSLDFTNNKDSIVFIEEVELKAARYAVKTGDRLLLQPNMFNRIETAPKRYKDRNLPFEVERGFTDIDEYIIEIPETLEVEATMNPVSIKNKFGEYIASVSIENNKLLYHRKFVLNKGAYTKDEYKEFRSFWLSVVKQDKSKIVLKTKP</sequence>